<dbReference type="Gene3D" id="3.40.30.10">
    <property type="entry name" value="Glutaredoxin"/>
    <property type="match status" value="1"/>
</dbReference>
<evidence type="ECO:0000256" key="4">
    <source>
        <dbReference type="ARBA" id="ARBA00022982"/>
    </source>
</evidence>
<dbReference type="InterPro" id="IPR013766">
    <property type="entry name" value="Thioredoxin_domain"/>
</dbReference>
<gene>
    <name evidence="10" type="ORF">NDI86_18735</name>
</gene>
<keyword evidence="4" id="KW-0813">Transport</keyword>
<evidence type="ECO:0000256" key="8">
    <source>
        <dbReference type="SAM" id="MobiDB-lite"/>
    </source>
</evidence>
<evidence type="ECO:0000313" key="10">
    <source>
        <dbReference type="EMBL" id="MDS0284132.1"/>
    </source>
</evidence>
<evidence type="ECO:0000256" key="6">
    <source>
        <dbReference type="ARBA" id="ARBA00023157"/>
    </source>
</evidence>
<dbReference type="InterPro" id="IPR012336">
    <property type="entry name" value="Thioredoxin-like_fold"/>
</dbReference>
<sequence length="223" mass="23423">MKRYTRRAFVAAGVAVAAGTAGCSSGGEESSTPPELGDVASTSTPTTDGALPTPVAGDPDADVTVAVYEDYACPHCGTYSLEVFPQVASDYLEPGTVRYEFHDFPIPVDETVSWQAANAARAVQAAAGPQAYFEYSEALFANQSSLGPDTYASLADDVGVDGAAVRQAATDRTYDETVTADRQAGQDRGVSGTPTVFVDDSEVEWSEIAYEPVRDAIEAARDQ</sequence>
<proteinExistence type="inferred from homology"/>
<keyword evidence="7" id="KW-0676">Redox-active center</keyword>
<name>A0ABU2FV13_9EURY</name>
<feature type="compositionally biased region" description="Low complexity" evidence="8">
    <location>
        <begin position="21"/>
        <end position="31"/>
    </location>
</feature>
<keyword evidence="11" id="KW-1185">Reference proteome</keyword>
<dbReference type="InterPro" id="IPR036249">
    <property type="entry name" value="Thioredoxin-like_sf"/>
</dbReference>
<dbReference type="PROSITE" id="PS51257">
    <property type="entry name" value="PROKAR_LIPOPROTEIN"/>
    <property type="match status" value="1"/>
</dbReference>
<accession>A0ABU2FV13</accession>
<dbReference type="Proteomes" id="UP001268864">
    <property type="component" value="Unassembled WGS sequence"/>
</dbReference>
<dbReference type="EMBL" id="JAMQOS010000007">
    <property type="protein sequence ID" value="MDS0284132.1"/>
    <property type="molecule type" value="Genomic_DNA"/>
</dbReference>
<keyword evidence="5" id="KW-0560">Oxidoreductase</keyword>
<evidence type="ECO:0000259" key="9">
    <source>
        <dbReference type="PROSITE" id="PS51352"/>
    </source>
</evidence>
<organism evidence="10 11">
    <name type="scientific">Haloarcula onubensis</name>
    <dbReference type="NCBI Taxonomy" id="2950539"/>
    <lineage>
        <taxon>Archaea</taxon>
        <taxon>Methanobacteriati</taxon>
        <taxon>Methanobacteriota</taxon>
        <taxon>Stenosarchaea group</taxon>
        <taxon>Halobacteria</taxon>
        <taxon>Halobacteriales</taxon>
        <taxon>Haloarculaceae</taxon>
        <taxon>Haloarcula</taxon>
    </lineage>
</organism>
<feature type="domain" description="Thioredoxin" evidence="9">
    <location>
        <begin position="33"/>
        <end position="222"/>
    </location>
</feature>
<keyword evidence="6" id="KW-1015">Disulfide bond</keyword>
<keyword evidence="3" id="KW-0732">Signal</keyword>
<evidence type="ECO:0000256" key="5">
    <source>
        <dbReference type="ARBA" id="ARBA00023002"/>
    </source>
</evidence>
<evidence type="ECO:0000313" key="11">
    <source>
        <dbReference type="Proteomes" id="UP001268864"/>
    </source>
</evidence>
<evidence type="ECO:0000256" key="7">
    <source>
        <dbReference type="ARBA" id="ARBA00023284"/>
    </source>
</evidence>
<dbReference type="Pfam" id="PF13462">
    <property type="entry name" value="Thioredoxin_4"/>
    <property type="match status" value="1"/>
</dbReference>
<comment type="similarity">
    <text evidence="1">Belongs to the thioredoxin family. DsbA subfamily.</text>
</comment>
<dbReference type="SUPFAM" id="SSF52833">
    <property type="entry name" value="Thioredoxin-like"/>
    <property type="match status" value="1"/>
</dbReference>
<reference evidence="10 11" key="1">
    <citation type="submission" date="2022-06" db="EMBL/GenBank/DDBJ databases">
        <title>Halomicroarcula sp. a new haloarchaeum isolate from saline soil.</title>
        <authorList>
            <person name="Strakova D."/>
            <person name="Galisteo C."/>
            <person name="Sanchez-Porro C."/>
            <person name="Ventosa A."/>
        </authorList>
    </citation>
    <scope>NUCLEOTIDE SEQUENCE [LARGE SCALE GENOMIC DNA]</scope>
    <source>
        <strain evidence="10 11">S3CR25-11</strain>
    </source>
</reference>
<evidence type="ECO:0000256" key="2">
    <source>
        <dbReference type="ARBA" id="ARBA00007787"/>
    </source>
</evidence>
<keyword evidence="4" id="KW-0249">Electron transport</keyword>
<dbReference type="PANTHER" id="PTHR13887">
    <property type="entry name" value="GLUTATHIONE S-TRANSFERASE KAPPA"/>
    <property type="match status" value="1"/>
</dbReference>
<feature type="region of interest" description="Disordered" evidence="8">
    <location>
        <begin position="21"/>
        <end position="56"/>
    </location>
</feature>
<dbReference type="RefSeq" id="WP_310901875.1">
    <property type="nucleotide sequence ID" value="NZ_JAMQOS010000007.1"/>
</dbReference>
<comment type="caution">
    <text evidence="10">The sequence shown here is derived from an EMBL/GenBank/DDBJ whole genome shotgun (WGS) entry which is preliminary data.</text>
</comment>
<dbReference type="PROSITE" id="PS51352">
    <property type="entry name" value="THIOREDOXIN_2"/>
    <property type="match status" value="1"/>
</dbReference>
<dbReference type="PANTHER" id="PTHR13887:SF14">
    <property type="entry name" value="DISULFIDE BOND FORMATION PROTEIN D"/>
    <property type="match status" value="1"/>
</dbReference>
<evidence type="ECO:0000256" key="3">
    <source>
        <dbReference type="ARBA" id="ARBA00022729"/>
    </source>
</evidence>
<protein>
    <submittedName>
        <fullName evidence="10">DsbA family protein</fullName>
    </submittedName>
</protein>
<evidence type="ECO:0000256" key="1">
    <source>
        <dbReference type="ARBA" id="ARBA00005791"/>
    </source>
</evidence>
<comment type="similarity">
    <text evidence="2">Belongs to the glutaredoxin family.</text>
</comment>